<dbReference type="EMBL" id="JACJUU010000004">
    <property type="protein sequence ID" value="MBC2769675.1"/>
    <property type="molecule type" value="Genomic_DNA"/>
</dbReference>
<feature type="transmembrane region" description="Helical" evidence="5">
    <location>
        <begin position="158"/>
        <end position="178"/>
    </location>
</feature>
<feature type="domain" description="Major facilitator superfamily (MFS) profile" evidence="6">
    <location>
        <begin position="7"/>
        <end position="376"/>
    </location>
</feature>
<feature type="transmembrane region" description="Helical" evidence="5">
    <location>
        <begin position="325"/>
        <end position="348"/>
    </location>
</feature>
<accession>A0A842HS46</accession>
<feature type="compositionally biased region" description="Basic and acidic residues" evidence="4">
    <location>
        <begin position="492"/>
        <end position="505"/>
    </location>
</feature>
<evidence type="ECO:0000256" key="5">
    <source>
        <dbReference type="SAM" id="Phobius"/>
    </source>
</evidence>
<dbReference type="RefSeq" id="WP_185779401.1">
    <property type="nucleotide sequence ID" value="NZ_JACJUU010000004.1"/>
</dbReference>
<dbReference type="PANTHER" id="PTHR23521">
    <property type="entry name" value="TRANSPORTER MFS SUPERFAMILY"/>
    <property type="match status" value="1"/>
</dbReference>
<keyword evidence="3 5" id="KW-0472">Membrane</keyword>
<comment type="caution">
    <text evidence="7">The sequence shown here is derived from an EMBL/GenBank/DDBJ whole genome shotgun (WGS) entry which is preliminary data.</text>
</comment>
<feature type="transmembrane region" description="Helical" evidence="5">
    <location>
        <begin position="41"/>
        <end position="59"/>
    </location>
</feature>
<feature type="transmembrane region" description="Helical" evidence="5">
    <location>
        <begin position="97"/>
        <end position="119"/>
    </location>
</feature>
<feature type="transmembrane region" description="Helical" evidence="5">
    <location>
        <begin position="354"/>
        <end position="371"/>
    </location>
</feature>
<dbReference type="SUPFAM" id="SSF103473">
    <property type="entry name" value="MFS general substrate transporter"/>
    <property type="match status" value="1"/>
</dbReference>
<reference evidence="7 8" key="1">
    <citation type="submission" date="2020-08" db="EMBL/GenBank/DDBJ databases">
        <title>Paraeoetvoesia sp. YC-7-48 draft genome sequence.</title>
        <authorList>
            <person name="Yao L."/>
        </authorList>
    </citation>
    <scope>NUCLEOTIDE SEQUENCE [LARGE SCALE GENOMIC DNA]</scope>
    <source>
        <strain evidence="8">YC-7-48</strain>
    </source>
</reference>
<evidence type="ECO:0000256" key="1">
    <source>
        <dbReference type="ARBA" id="ARBA00022692"/>
    </source>
</evidence>
<dbReference type="GO" id="GO:0005886">
    <property type="term" value="C:plasma membrane"/>
    <property type="evidence" value="ECO:0007669"/>
    <property type="project" value="TreeGrafter"/>
</dbReference>
<evidence type="ECO:0000313" key="7">
    <source>
        <dbReference type="EMBL" id="MBC2769675.1"/>
    </source>
</evidence>
<dbReference type="PROSITE" id="PS50850">
    <property type="entry name" value="MFS"/>
    <property type="match status" value="1"/>
</dbReference>
<feature type="transmembrane region" description="Helical" evidence="5">
    <location>
        <begin position="131"/>
        <end position="152"/>
    </location>
</feature>
<evidence type="ECO:0000259" key="6">
    <source>
        <dbReference type="PROSITE" id="PS50850"/>
    </source>
</evidence>
<protein>
    <submittedName>
        <fullName evidence="7">MFS transporter</fullName>
    </submittedName>
</protein>
<evidence type="ECO:0000256" key="3">
    <source>
        <dbReference type="ARBA" id="ARBA00023136"/>
    </source>
</evidence>
<proteinExistence type="predicted"/>
<feature type="region of interest" description="Disordered" evidence="4">
    <location>
        <begin position="413"/>
        <end position="505"/>
    </location>
</feature>
<dbReference type="InterPro" id="IPR020846">
    <property type="entry name" value="MFS_dom"/>
</dbReference>
<organism evidence="7 8">
    <name type="scientific">Pusillimonas minor</name>
    <dbReference type="NCBI Taxonomy" id="2697024"/>
    <lineage>
        <taxon>Bacteria</taxon>
        <taxon>Pseudomonadati</taxon>
        <taxon>Pseudomonadota</taxon>
        <taxon>Betaproteobacteria</taxon>
        <taxon>Burkholderiales</taxon>
        <taxon>Alcaligenaceae</taxon>
        <taxon>Pusillimonas</taxon>
    </lineage>
</organism>
<evidence type="ECO:0000313" key="8">
    <source>
        <dbReference type="Proteomes" id="UP000545386"/>
    </source>
</evidence>
<gene>
    <name evidence="7" type="ORF">GTU67_07075</name>
</gene>
<dbReference type="PANTHER" id="PTHR23521:SF3">
    <property type="entry name" value="MFS TRANSPORTER"/>
    <property type="match status" value="1"/>
</dbReference>
<feature type="transmembrane region" description="Helical" evidence="5">
    <location>
        <begin position="235"/>
        <end position="253"/>
    </location>
</feature>
<evidence type="ECO:0000256" key="4">
    <source>
        <dbReference type="SAM" id="MobiDB-lite"/>
    </source>
</evidence>
<feature type="transmembrane region" description="Helical" evidence="5">
    <location>
        <begin position="199"/>
        <end position="220"/>
    </location>
</feature>
<dbReference type="InterPro" id="IPR047200">
    <property type="entry name" value="MFS_YcaD-like"/>
</dbReference>
<dbReference type="Proteomes" id="UP000545386">
    <property type="component" value="Unassembled WGS sequence"/>
</dbReference>
<keyword evidence="8" id="KW-1185">Reference proteome</keyword>
<feature type="transmembrane region" description="Helical" evidence="5">
    <location>
        <begin position="290"/>
        <end position="313"/>
    </location>
</feature>
<dbReference type="AlphaFoldDB" id="A0A842HS46"/>
<dbReference type="CDD" id="cd17477">
    <property type="entry name" value="MFS_YcaD_like"/>
    <property type="match status" value="1"/>
</dbReference>
<keyword evidence="1 5" id="KW-0812">Transmembrane</keyword>
<dbReference type="InterPro" id="IPR011701">
    <property type="entry name" value="MFS"/>
</dbReference>
<name>A0A842HS46_9BURK</name>
<feature type="transmembrane region" description="Helical" evidence="5">
    <location>
        <begin position="71"/>
        <end position="91"/>
    </location>
</feature>
<dbReference type="GO" id="GO:0022857">
    <property type="term" value="F:transmembrane transporter activity"/>
    <property type="evidence" value="ECO:0007669"/>
    <property type="project" value="InterPro"/>
</dbReference>
<dbReference type="InterPro" id="IPR036259">
    <property type="entry name" value="MFS_trans_sf"/>
</dbReference>
<dbReference type="Gene3D" id="1.20.1250.20">
    <property type="entry name" value="MFS general substrate transporter like domains"/>
    <property type="match status" value="2"/>
</dbReference>
<dbReference type="Pfam" id="PF07690">
    <property type="entry name" value="MFS_1"/>
    <property type="match status" value="1"/>
</dbReference>
<feature type="transmembrane region" description="Helical" evidence="5">
    <location>
        <begin position="265"/>
        <end position="284"/>
    </location>
</feature>
<keyword evidence="2 5" id="KW-1133">Transmembrane helix</keyword>
<sequence>MMGAVVSFFSLYFATLLLLLGTGLFNTYLGIRLAEAQVSEVWVGALIAVYYLGLVLGARNGHRLIGRVGHIRAYASSAAVVTVAVLAQALVDNLWVWVGLRFLAGLAMVTQFMVIENWLNEQTDNALRGRVFAFYMVFSGLGTVLGQFSLTLFPDLDYQPLIFAAMCSVLCLLPVALTRRLHPAILEPVPIMPRYYLSRVPMCLAVVFLTGALTGAFYGLGPVFAYKQNLSSDQVAMFVAAAVAAGLVSQWPLGWLADRMNRASLLRFNAMVLLLISVPLWGWFVLPYWALLVISAVFGIFQFTLYPIASAFANDNVEPERRVGLSAILLMVYGLGACLGPLIVGGVMREINPNMFFVFVAVCSAMLVLYVRPQSVTGQNLSQDAPTQFVPMTDLQTAPVVAALDPRVDLETDISHEVGPETGVTDSASSPDGADAGPADQAGSRSGLAMESGHVDSGEGQSEAESADLLPPRVDPNVAHTNLEVTAPGSGPEEHPDSPDRKPNP</sequence>
<evidence type="ECO:0000256" key="2">
    <source>
        <dbReference type="ARBA" id="ARBA00022989"/>
    </source>
</evidence>
<feature type="compositionally biased region" description="Low complexity" evidence="4">
    <location>
        <begin position="426"/>
        <end position="444"/>
    </location>
</feature>